<proteinExistence type="predicted"/>
<dbReference type="KEGG" id="rsu:NHU_02057"/>
<dbReference type="EMBL" id="AP014800">
    <property type="protein sequence ID" value="BAQ69212.1"/>
    <property type="molecule type" value="Genomic_DNA"/>
</dbReference>
<name>A0A0D6B294_RHOSU</name>
<dbReference type="NCBIfam" id="TIGR01764">
    <property type="entry name" value="excise"/>
    <property type="match status" value="1"/>
</dbReference>
<dbReference type="InterPro" id="IPR041657">
    <property type="entry name" value="HTH_17"/>
</dbReference>
<gene>
    <name evidence="2" type="ORF">NHU_02057</name>
</gene>
<dbReference type="Pfam" id="PF12728">
    <property type="entry name" value="HTH_17"/>
    <property type="match status" value="1"/>
</dbReference>
<dbReference type="GO" id="GO:0003677">
    <property type="term" value="F:DNA binding"/>
    <property type="evidence" value="ECO:0007669"/>
    <property type="project" value="InterPro"/>
</dbReference>
<dbReference type="Proteomes" id="UP000064912">
    <property type="component" value="Chromosome"/>
</dbReference>
<reference evidence="2 3" key="1">
    <citation type="submission" date="2015-02" db="EMBL/GenBank/DDBJ databases">
        <title>Genome sequene of Rhodovulum sulfidophilum DSM 2351.</title>
        <authorList>
            <person name="Nagao N."/>
        </authorList>
    </citation>
    <scope>NUCLEOTIDE SEQUENCE [LARGE SCALE GENOMIC DNA]</scope>
    <source>
        <strain evidence="2 3">DSM 2351</strain>
    </source>
</reference>
<organism evidence="2 3">
    <name type="scientific">Rhodovulum sulfidophilum</name>
    <name type="common">Rhodobacter sulfidophilus</name>
    <dbReference type="NCBI Taxonomy" id="35806"/>
    <lineage>
        <taxon>Bacteria</taxon>
        <taxon>Pseudomonadati</taxon>
        <taxon>Pseudomonadota</taxon>
        <taxon>Alphaproteobacteria</taxon>
        <taxon>Rhodobacterales</taxon>
        <taxon>Paracoccaceae</taxon>
        <taxon>Rhodovulum</taxon>
    </lineage>
</organism>
<dbReference type="PATRIC" id="fig|35806.4.peg.2118"/>
<evidence type="ECO:0000313" key="3">
    <source>
        <dbReference type="Proteomes" id="UP000064912"/>
    </source>
</evidence>
<protein>
    <recommendedName>
        <fullName evidence="1">Helix-turn-helix domain-containing protein</fullName>
    </recommendedName>
</protein>
<sequence length="75" mass="8059">MRNAQQLIAVDAAALAEVLARLDRIEAKIAPPPQWLTVHEAAARLGCTASTIRRKIAAGEIEARGSGRARMVRLS</sequence>
<feature type="domain" description="Helix-turn-helix" evidence="1">
    <location>
        <begin position="35"/>
        <end position="74"/>
    </location>
</feature>
<dbReference type="InterPro" id="IPR010093">
    <property type="entry name" value="SinI_DNA-bd"/>
</dbReference>
<accession>A0A0D6B294</accession>
<evidence type="ECO:0000313" key="2">
    <source>
        <dbReference type="EMBL" id="BAQ69212.1"/>
    </source>
</evidence>
<dbReference type="AlphaFoldDB" id="A0A0D6B294"/>
<evidence type="ECO:0000259" key="1">
    <source>
        <dbReference type="Pfam" id="PF12728"/>
    </source>
</evidence>